<evidence type="ECO:0000259" key="2">
    <source>
        <dbReference type="Pfam" id="PF13191"/>
    </source>
</evidence>
<protein>
    <recommendedName>
        <fullName evidence="2">Orc1-like AAA ATPase domain-containing protein</fullName>
    </recommendedName>
</protein>
<comment type="caution">
    <text evidence="3">The sequence shown here is derived from an EMBL/GenBank/DDBJ whole genome shotgun (WGS) entry which is preliminary data.</text>
</comment>
<dbReference type="Pfam" id="PF13191">
    <property type="entry name" value="AAA_16"/>
    <property type="match status" value="1"/>
</dbReference>
<organism evidence="3 4">
    <name type="scientific">Haemaphysalis longicornis</name>
    <name type="common">Bush tick</name>
    <dbReference type="NCBI Taxonomy" id="44386"/>
    <lineage>
        <taxon>Eukaryota</taxon>
        <taxon>Metazoa</taxon>
        <taxon>Ecdysozoa</taxon>
        <taxon>Arthropoda</taxon>
        <taxon>Chelicerata</taxon>
        <taxon>Arachnida</taxon>
        <taxon>Acari</taxon>
        <taxon>Parasitiformes</taxon>
        <taxon>Ixodida</taxon>
        <taxon>Ixodoidea</taxon>
        <taxon>Ixodidae</taxon>
        <taxon>Haemaphysalinae</taxon>
        <taxon>Haemaphysalis</taxon>
    </lineage>
</organism>
<gene>
    <name evidence="3" type="ORF">HPB48_009471</name>
</gene>
<dbReference type="InterPro" id="IPR041664">
    <property type="entry name" value="AAA_16"/>
</dbReference>
<dbReference type="OrthoDB" id="427518at2759"/>
<feature type="compositionally biased region" description="Pro residues" evidence="1">
    <location>
        <begin position="145"/>
        <end position="159"/>
    </location>
</feature>
<feature type="compositionally biased region" description="Gly residues" evidence="1">
    <location>
        <begin position="365"/>
        <end position="375"/>
    </location>
</feature>
<accession>A0A9J6GDF7</accession>
<feature type="compositionally biased region" description="Basic residues" evidence="1">
    <location>
        <begin position="347"/>
        <end position="361"/>
    </location>
</feature>
<feature type="region of interest" description="Disordered" evidence="1">
    <location>
        <begin position="337"/>
        <end position="376"/>
    </location>
</feature>
<feature type="domain" description="Orc1-like AAA ATPase" evidence="2">
    <location>
        <begin position="177"/>
        <end position="330"/>
    </location>
</feature>
<reference evidence="3 4" key="1">
    <citation type="journal article" date="2020" name="Cell">
        <title>Large-Scale Comparative Analyses of Tick Genomes Elucidate Their Genetic Diversity and Vector Capacities.</title>
        <authorList>
            <consortium name="Tick Genome and Microbiome Consortium (TIGMIC)"/>
            <person name="Jia N."/>
            <person name="Wang J."/>
            <person name="Shi W."/>
            <person name="Du L."/>
            <person name="Sun Y."/>
            <person name="Zhan W."/>
            <person name="Jiang J.F."/>
            <person name="Wang Q."/>
            <person name="Zhang B."/>
            <person name="Ji P."/>
            <person name="Bell-Sakyi L."/>
            <person name="Cui X.M."/>
            <person name="Yuan T.T."/>
            <person name="Jiang B.G."/>
            <person name="Yang W.F."/>
            <person name="Lam T.T."/>
            <person name="Chang Q.C."/>
            <person name="Ding S.J."/>
            <person name="Wang X.J."/>
            <person name="Zhu J.G."/>
            <person name="Ruan X.D."/>
            <person name="Zhao L."/>
            <person name="Wei J.T."/>
            <person name="Ye R.Z."/>
            <person name="Que T.C."/>
            <person name="Du C.H."/>
            <person name="Zhou Y.H."/>
            <person name="Cheng J.X."/>
            <person name="Dai P.F."/>
            <person name="Guo W.B."/>
            <person name="Han X.H."/>
            <person name="Huang E.J."/>
            <person name="Li L.F."/>
            <person name="Wei W."/>
            <person name="Gao Y.C."/>
            <person name="Liu J.Z."/>
            <person name="Shao H.Z."/>
            <person name="Wang X."/>
            <person name="Wang C.C."/>
            <person name="Yang T.C."/>
            <person name="Huo Q.B."/>
            <person name="Li W."/>
            <person name="Chen H.Y."/>
            <person name="Chen S.E."/>
            <person name="Zhou L.G."/>
            <person name="Ni X.B."/>
            <person name="Tian J.H."/>
            <person name="Sheng Y."/>
            <person name="Liu T."/>
            <person name="Pan Y.S."/>
            <person name="Xia L.Y."/>
            <person name="Li J."/>
            <person name="Zhao F."/>
            <person name="Cao W.C."/>
        </authorList>
    </citation>
    <scope>NUCLEOTIDE SEQUENCE [LARGE SCALE GENOMIC DNA]</scope>
    <source>
        <strain evidence="3">HaeL-2018</strain>
    </source>
</reference>
<keyword evidence="4" id="KW-1185">Reference proteome</keyword>
<dbReference type="EMBL" id="JABSTR010000006">
    <property type="protein sequence ID" value="KAH9373426.1"/>
    <property type="molecule type" value="Genomic_DNA"/>
</dbReference>
<evidence type="ECO:0000313" key="3">
    <source>
        <dbReference type="EMBL" id="KAH9373426.1"/>
    </source>
</evidence>
<sequence length="548" mass="58721">MSEVPLAASIFGALTAVFVTDSRWRQWFRSSLSASLRATAAPASAVVQHLRVCPSVEERATCKGVDNSGGPGSRTAKLRILQSVTDAPTWCGGARAADSSGDAQNGASRVHRALSARRCGEANAFIVTRKTRGANKNGEVGPARSRPPLPSAMSSPPPVQQSLDDDEGDDVCGGRRRFLCREWAFGKLAHCLDQRPGSKTCGALVVGGPGCGKTAFFQEIVWPTAAAAEARQHTLCRRVLAHHFCQAHDTRTLAVPGFVLSLVRQLCRREEDGLLTGYQDRLRDGEAAAALEPAACARWPDEAFKKAVLFPLLEIDPPGQPCLLLVDSVDESLLVQVNGSGGAGGGSHHHHHHHHRHHRHDQQKEGGGSKGGGGSRTVAELLAAHQQLFPQWLLLVCSARKQSKTITRMFTGFRKVPSLRKTGPRALRSSLRGRSCEDRESRSAIGAEASDVAQRQLINRERRWVKSRRDCCPVDLLTVSDGRRVGGKLACPRTSGGLRPASATCGDPFVGLQTAGLSSLRDGSPQFAASGPTGAAVTLRYRRNNGAE</sequence>
<feature type="region of interest" description="Disordered" evidence="1">
    <location>
        <begin position="132"/>
        <end position="169"/>
    </location>
</feature>
<evidence type="ECO:0000256" key="1">
    <source>
        <dbReference type="SAM" id="MobiDB-lite"/>
    </source>
</evidence>
<evidence type="ECO:0000313" key="4">
    <source>
        <dbReference type="Proteomes" id="UP000821853"/>
    </source>
</evidence>
<dbReference type="AlphaFoldDB" id="A0A9J6GDF7"/>
<name>A0A9J6GDF7_HAELO</name>
<proteinExistence type="predicted"/>
<dbReference type="Proteomes" id="UP000821853">
    <property type="component" value="Chromosome 4"/>
</dbReference>
<dbReference type="VEuPathDB" id="VectorBase:HLOH_041159"/>